<evidence type="ECO:0000256" key="2">
    <source>
        <dbReference type="ARBA" id="ARBA00022741"/>
    </source>
</evidence>
<proteinExistence type="inferred from homology"/>
<keyword evidence="5" id="KW-0479">Metal-binding</keyword>
<feature type="coiled-coil region" evidence="6">
    <location>
        <begin position="10"/>
        <end position="44"/>
    </location>
</feature>
<dbReference type="STRING" id="414048.SAMN04489864_105145"/>
<dbReference type="GO" id="GO:0009396">
    <property type="term" value="P:folic acid-containing compound biosynthetic process"/>
    <property type="evidence" value="ECO:0007669"/>
    <property type="project" value="TreeGrafter"/>
</dbReference>
<dbReference type="EMBL" id="FOPP01000005">
    <property type="protein sequence ID" value="SFH11191.1"/>
    <property type="molecule type" value="Genomic_DNA"/>
</dbReference>
<dbReference type="GO" id="GO:0005524">
    <property type="term" value="F:ATP binding"/>
    <property type="evidence" value="ECO:0007669"/>
    <property type="project" value="UniProtKB-KW"/>
</dbReference>
<comment type="catalytic activity">
    <reaction evidence="5">
        <text>(6S)-5-formyl-5,6,7,8-tetrahydrofolate + ATP = (6R)-5,10-methenyltetrahydrofolate + ADP + phosphate</text>
        <dbReference type="Rhea" id="RHEA:10488"/>
        <dbReference type="ChEBI" id="CHEBI:30616"/>
        <dbReference type="ChEBI" id="CHEBI:43474"/>
        <dbReference type="ChEBI" id="CHEBI:57455"/>
        <dbReference type="ChEBI" id="CHEBI:57457"/>
        <dbReference type="ChEBI" id="CHEBI:456216"/>
        <dbReference type="EC" id="6.3.3.2"/>
    </reaction>
</comment>
<evidence type="ECO:0000256" key="5">
    <source>
        <dbReference type="RuleBase" id="RU361279"/>
    </source>
</evidence>
<feature type="binding site" evidence="4">
    <location>
        <position position="64"/>
    </location>
    <ligand>
        <name>substrate</name>
    </ligand>
</feature>
<gene>
    <name evidence="7" type="ORF">SAMN04489864_105145</name>
</gene>
<evidence type="ECO:0000256" key="1">
    <source>
        <dbReference type="ARBA" id="ARBA00010638"/>
    </source>
</evidence>
<sequence>MSSGVLHYALDDNSSRMDKKQIRKQALERRNSLADVELAALSEKLLAGFKTLDLSEIKSIHIFLPILAKKEPDTFLIIDWLQENYPNIEIIVPKADFEISVMNHYTYAGKEDLSNNHYHIPEPQKAKLTTTKPDMVLVPLLAFDQKGFRVGYGKGFYDRFLQNLQTLKIGLSFFDALIEIKDVHLNDVRLDKCITPNGIVEFTTNLAT</sequence>
<dbReference type="InterPro" id="IPR024185">
    <property type="entry name" value="FTHF_cligase-like_sf"/>
</dbReference>
<reference evidence="7 8" key="1">
    <citation type="submission" date="2016-10" db="EMBL/GenBank/DDBJ databases">
        <authorList>
            <person name="de Groot N.N."/>
        </authorList>
    </citation>
    <scope>NUCLEOTIDE SEQUENCE [LARGE SCALE GENOMIC DNA]</scope>
    <source>
        <strain evidence="7 8">DSM 18684</strain>
    </source>
</reference>
<keyword evidence="8" id="KW-1185">Reference proteome</keyword>
<keyword evidence="6" id="KW-0175">Coiled coil</keyword>
<evidence type="ECO:0000256" key="3">
    <source>
        <dbReference type="ARBA" id="ARBA00022840"/>
    </source>
</evidence>
<dbReference type="EC" id="6.3.3.2" evidence="5"/>
<dbReference type="InterPro" id="IPR002698">
    <property type="entry name" value="FTHF_cligase"/>
</dbReference>
<organism evidence="7 8">
    <name type="scientific">Pedobacter insulae</name>
    <dbReference type="NCBI Taxonomy" id="414048"/>
    <lineage>
        <taxon>Bacteria</taxon>
        <taxon>Pseudomonadati</taxon>
        <taxon>Bacteroidota</taxon>
        <taxon>Sphingobacteriia</taxon>
        <taxon>Sphingobacteriales</taxon>
        <taxon>Sphingobacteriaceae</taxon>
        <taxon>Pedobacter</taxon>
    </lineage>
</organism>
<dbReference type="NCBIfam" id="TIGR02727">
    <property type="entry name" value="MTHFS_bact"/>
    <property type="match status" value="1"/>
</dbReference>
<dbReference type="PIRSF" id="PIRSF006806">
    <property type="entry name" value="FTHF_cligase"/>
    <property type="match status" value="1"/>
</dbReference>
<dbReference type="Pfam" id="PF01812">
    <property type="entry name" value="5-FTHF_cyc-lig"/>
    <property type="match status" value="1"/>
</dbReference>
<feature type="binding site" evidence="4">
    <location>
        <begin position="149"/>
        <end position="157"/>
    </location>
    <ligand>
        <name>ATP</name>
        <dbReference type="ChEBI" id="CHEBI:30616"/>
    </ligand>
</feature>
<feature type="binding site" evidence="4">
    <location>
        <begin position="19"/>
        <end position="23"/>
    </location>
    <ligand>
        <name>ATP</name>
        <dbReference type="ChEBI" id="CHEBI:30616"/>
    </ligand>
</feature>
<keyword evidence="3 4" id="KW-0067">ATP-binding</keyword>
<dbReference type="GO" id="GO:0035999">
    <property type="term" value="P:tetrahydrofolate interconversion"/>
    <property type="evidence" value="ECO:0007669"/>
    <property type="project" value="TreeGrafter"/>
</dbReference>
<dbReference type="GO" id="GO:0030272">
    <property type="term" value="F:5-formyltetrahydrofolate cyclo-ligase activity"/>
    <property type="evidence" value="ECO:0007669"/>
    <property type="project" value="UniProtKB-EC"/>
</dbReference>
<keyword evidence="5" id="KW-0460">Magnesium</keyword>
<dbReference type="AlphaFoldDB" id="A0A1I2XGL8"/>
<comment type="cofactor">
    <cofactor evidence="5">
        <name>Mg(2+)</name>
        <dbReference type="ChEBI" id="CHEBI:18420"/>
    </cofactor>
</comment>
<dbReference type="GO" id="GO:0046872">
    <property type="term" value="F:metal ion binding"/>
    <property type="evidence" value="ECO:0007669"/>
    <property type="project" value="UniProtKB-KW"/>
</dbReference>
<dbReference type="Gene3D" id="3.40.50.10420">
    <property type="entry name" value="NagB/RpiA/CoA transferase-like"/>
    <property type="match status" value="1"/>
</dbReference>
<comment type="similarity">
    <text evidence="1 5">Belongs to the 5-formyltetrahydrofolate cyclo-ligase family.</text>
</comment>
<dbReference type="PANTHER" id="PTHR23407">
    <property type="entry name" value="ATPASE INHIBITOR/5-FORMYLTETRAHYDROFOLATE CYCLO-LIGASE"/>
    <property type="match status" value="1"/>
</dbReference>
<dbReference type="SUPFAM" id="SSF100950">
    <property type="entry name" value="NagB/RpiA/CoA transferase-like"/>
    <property type="match status" value="1"/>
</dbReference>
<keyword evidence="7" id="KW-0436">Ligase</keyword>
<dbReference type="Proteomes" id="UP000199666">
    <property type="component" value="Unassembled WGS sequence"/>
</dbReference>
<dbReference type="PANTHER" id="PTHR23407:SF1">
    <property type="entry name" value="5-FORMYLTETRAHYDROFOLATE CYCLO-LIGASE"/>
    <property type="match status" value="1"/>
</dbReference>
<dbReference type="InterPro" id="IPR037171">
    <property type="entry name" value="NagB/RpiA_transferase-like"/>
</dbReference>
<feature type="binding site" evidence="4">
    <location>
        <position position="71"/>
    </location>
    <ligand>
        <name>substrate</name>
    </ligand>
</feature>
<accession>A0A1I2XGL8</accession>
<evidence type="ECO:0000256" key="4">
    <source>
        <dbReference type="PIRSR" id="PIRSR006806-1"/>
    </source>
</evidence>
<evidence type="ECO:0000313" key="7">
    <source>
        <dbReference type="EMBL" id="SFH11191.1"/>
    </source>
</evidence>
<protein>
    <recommendedName>
        <fullName evidence="5">5-formyltetrahydrofolate cyclo-ligase</fullName>
        <ecNumber evidence="5">6.3.3.2</ecNumber>
    </recommendedName>
</protein>
<evidence type="ECO:0000313" key="8">
    <source>
        <dbReference type="Proteomes" id="UP000199666"/>
    </source>
</evidence>
<evidence type="ECO:0000256" key="6">
    <source>
        <dbReference type="SAM" id="Coils"/>
    </source>
</evidence>
<name>A0A1I2XGL8_9SPHI</name>
<keyword evidence="2 4" id="KW-0547">Nucleotide-binding</keyword>